<dbReference type="EMBL" id="JACIJK010000003">
    <property type="protein sequence ID" value="MBB5714390.1"/>
    <property type="molecule type" value="Genomic_DNA"/>
</dbReference>
<evidence type="ECO:0000256" key="1">
    <source>
        <dbReference type="SAM" id="Phobius"/>
    </source>
</evidence>
<accession>A0A7W9BBY2</accession>
<dbReference type="RefSeq" id="WP_184055646.1">
    <property type="nucleotide sequence ID" value="NZ_JACIJK010000003.1"/>
</dbReference>
<feature type="transmembrane region" description="Helical" evidence="1">
    <location>
        <begin position="20"/>
        <end position="47"/>
    </location>
</feature>
<keyword evidence="1" id="KW-1133">Transmembrane helix</keyword>
<organism evidence="2 3">
    <name type="scientific">Sphingomonas aerophila</name>
    <dbReference type="NCBI Taxonomy" id="1344948"/>
    <lineage>
        <taxon>Bacteria</taxon>
        <taxon>Pseudomonadati</taxon>
        <taxon>Pseudomonadota</taxon>
        <taxon>Alphaproteobacteria</taxon>
        <taxon>Sphingomonadales</taxon>
        <taxon>Sphingomonadaceae</taxon>
        <taxon>Sphingomonas</taxon>
    </lineage>
</organism>
<comment type="caution">
    <text evidence="2">The sequence shown here is derived from an EMBL/GenBank/DDBJ whole genome shotgun (WGS) entry which is preliminary data.</text>
</comment>
<feature type="transmembrane region" description="Helical" evidence="1">
    <location>
        <begin position="84"/>
        <end position="102"/>
    </location>
</feature>
<evidence type="ECO:0000313" key="2">
    <source>
        <dbReference type="EMBL" id="MBB5714390.1"/>
    </source>
</evidence>
<name>A0A7W9BBY2_9SPHN</name>
<feature type="transmembrane region" description="Helical" evidence="1">
    <location>
        <begin position="114"/>
        <end position="134"/>
    </location>
</feature>
<keyword evidence="1" id="KW-0472">Membrane</keyword>
<keyword evidence="1" id="KW-0812">Transmembrane</keyword>
<gene>
    <name evidence="2" type="ORF">FHS94_001221</name>
</gene>
<keyword evidence="3" id="KW-1185">Reference proteome</keyword>
<proteinExistence type="predicted"/>
<protein>
    <submittedName>
        <fullName evidence="2">Uncharacterized protein</fullName>
    </submittedName>
</protein>
<evidence type="ECO:0000313" key="3">
    <source>
        <dbReference type="Proteomes" id="UP000546200"/>
    </source>
</evidence>
<sequence length="188" mass="19151">MPVSVVASNRASGRGVATLWVAMLAGVSAAVTLGLACATPFVALAALAGMRLRLRDAMALMVIAWASSQLIGFAVLHYPNDPVTIAWGGAMLSAALAALGAARWGGGKARAGGVAMATGFGAGFVAYKLVLLGWSFVLGGVHTALSPYWTAQQFGREALILVGLATGWRLLVRAGVPAPKLPLLDPAQ</sequence>
<dbReference type="AlphaFoldDB" id="A0A7W9BBY2"/>
<dbReference type="Proteomes" id="UP000546200">
    <property type="component" value="Unassembled WGS sequence"/>
</dbReference>
<reference evidence="2 3" key="1">
    <citation type="submission" date="2020-08" db="EMBL/GenBank/DDBJ databases">
        <title>Genomic Encyclopedia of Type Strains, Phase IV (KMG-IV): sequencing the most valuable type-strain genomes for metagenomic binning, comparative biology and taxonomic classification.</title>
        <authorList>
            <person name="Goeker M."/>
        </authorList>
    </citation>
    <scope>NUCLEOTIDE SEQUENCE [LARGE SCALE GENOMIC DNA]</scope>
    <source>
        <strain evidence="2 3">DSM 100044</strain>
    </source>
</reference>
<feature type="transmembrane region" description="Helical" evidence="1">
    <location>
        <begin position="59"/>
        <end position="78"/>
    </location>
</feature>